<feature type="region of interest" description="Disordered" evidence="1">
    <location>
        <begin position="69"/>
        <end position="136"/>
    </location>
</feature>
<dbReference type="Proteomes" id="UP000004691">
    <property type="component" value="Unassembled WGS sequence"/>
</dbReference>
<proteinExistence type="predicted"/>
<dbReference type="HOGENOM" id="CLU_1183035_0_0_11"/>
<dbReference type="RefSeq" id="WP_006238630.1">
    <property type="nucleotide sequence ID" value="NZ_JH636049.1"/>
</dbReference>
<feature type="transmembrane region" description="Helical" evidence="2">
    <location>
        <begin position="45"/>
        <end position="69"/>
    </location>
</feature>
<name>I0V2X8_9PSEU</name>
<evidence type="ECO:0000256" key="2">
    <source>
        <dbReference type="SAM" id="Phobius"/>
    </source>
</evidence>
<keyword evidence="2" id="KW-0812">Transmembrane</keyword>
<evidence type="ECO:0000313" key="4">
    <source>
        <dbReference type="Proteomes" id="UP000004691"/>
    </source>
</evidence>
<keyword evidence="2" id="KW-1133">Transmembrane helix</keyword>
<gene>
    <name evidence="3" type="ORF">SacxiDRAFT_2251</name>
</gene>
<dbReference type="AlphaFoldDB" id="I0V2X8"/>
<sequence length="246" mass="24490">MDDRLDEARLENLLRDAVGDAPEPSFTVDDVTVASRRLTARRRSLATAAAVGVVLAGAVTGVVIGATGADDTTSTALRPAEVPMSGEVAKKSSEEGQPGDGGLRGQGVEGFPPVSPKQGGGTEGEDGPRAGGTSGCRQVDRELATALAGELPIDPDGEAIPAPHCMAGASSAAFTVRGGTVQALLTRPGVAVQLPPLPPGGVVGEGRTAENATVLVISLPGDGEDEAPFADRAEGIADRVAGALSG</sequence>
<evidence type="ECO:0000313" key="3">
    <source>
        <dbReference type="EMBL" id="EID54481.1"/>
    </source>
</evidence>
<accession>I0V2X8</accession>
<keyword evidence="4" id="KW-1185">Reference proteome</keyword>
<dbReference type="EMBL" id="JH636049">
    <property type="protein sequence ID" value="EID54481.1"/>
    <property type="molecule type" value="Genomic_DNA"/>
</dbReference>
<feature type="compositionally biased region" description="Gly residues" evidence="1">
    <location>
        <begin position="98"/>
        <end position="108"/>
    </location>
</feature>
<dbReference type="STRING" id="882086.SacxiDRAFT_2251"/>
<evidence type="ECO:0000256" key="1">
    <source>
        <dbReference type="SAM" id="MobiDB-lite"/>
    </source>
</evidence>
<organism evidence="3 4">
    <name type="scientific">Saccharomonospora xinjiangensis XJ-54</name>
    <dbReference type="NCBI Taxonomy" id="882086"/>
    <lineage>
        <taxon>Bacteria</taxon>
        <taxon>Bacillati</taxon>
        <taxon>Actinomycetota</taxon>
        <taxon>Actinomycetes</taxon>
        <taxon>Pseudonocardiales</taxon>
        <taxon>Pseudonocardiaceae</taxon>
        <taxon>Saccharomonospora</taxon>
    </lineage>
</organism>
<keyword evidence="2" id="KW-0472">Membrane</keyword>
<protein>
    <submittedName>
        <fullName evidence="3">Uncharacterized protein</fullName>
    </submittedName>
</protein>
<reference evidence="3 4" key="1">
    <citation type="submission" date="2012-01" db="EMBL/GenBank/DDBJ databases">
        <title>Improved High-Quality Draft sequence of Saccharomonospora xinjiangensis XJ-54.</title>
        <authorList>
            <consortium name="US DOE Joint Genome Institute"/>
            <person name="Lucas S."/>
            <person name="Han J."/>
            <person name="Lapidus A."/>
            <person name="Cheng J.-F."/>
            <person name="Goodwin L."/>
            <person name="Pitluck S."/>
            <person name="Peters L."/>
            <person name="Mikhailova N."/>
            <person name="Teshima H."/>
            <person name="Detter J.C."/>
            <person name="Han C."/>
            <person name="Tapia R."/>
            <person name="Land M."/>
            <person name="Hauser L."/>
            <person name="Kyrpides N."/>
            <person name="Ivanova N."/>
            <person name="Pagani I."/>
            <person name="Brambilla E.-M."/>
            <person name="Klenk H.-P."/>
            <person name="Woyke T."/>
        </authorList>
    </citation>
    <scope>NUCLEOTIDE SEQUENCE [LARGE SCALE GENOMIC DNA]</scope>
    <source>
        <strain evidence="3 4">XJ-54</strain>
    </source>
</reference>
<dbReference type="eggNOG" id="ENOG5033ZXG">
    <property type="taxonomic scope" value="Bacteria"/>
</dbReference>